<dbReference type="Pfam" id="PF12698">
    <property type="entry name" value="ABC2_membrane_3"/>
    <property type="match status" value="2"/>
</dbReference>
<feature type="transmembrane region" description="Helical" evidence="8">
    <location>
        <begin position="27"/>
        <end position="48"/>
    </location>
</feature>
<dbReference type="GeneID" id="108012701"/>
<dbReference type="InterPro" id="IPR003593">
    <property type="entry name" value="AAA+_ATPase"/>
</dbReference>
<evidence type="ECO:0000256" key="8">
    <source>
        <dbReference type="SAM" id="Phobius"/>
    </source>
</evidence>
<feature type="transmembrane region" description="Helical" evidence="8">
    <location>
        <begin position="1147"/>
        <end position="1167"/>
    </location>
</feature>
<evidence type="ECO:0000256" key="3">
    <source>
        <dbReference type="ARBA" id="ARBA00022741"/>
    </source>
</evidence>
<organism evidence="10 11">
    <name type="scientific">Drosophila suzukii</name>
    <name type="common">Spotted-wing drosophila fruit fly</name>
    <dbReference type="NCBI Taxonomy" id="28584"/>
    <lineage>
        <taxon>Eukaryota</taxon>
        <taxon>Metazoa</taxon>
        <taxon>Ecdysozoa</taxon>
        <taxon>Arthropoda</taxon>
        <taxon>Hexapoda</taxon>
        <taxon>Insecta</taxon>
        <taxon>Pterygota</taxon>
        <taxon>Neoptera</taxon>
        <taxon>Endopterygota</taxon>
        <taxon>Diptera</taxon>
        <taxon>Brachycera</taxon>
        <taxon>Muscomorpha</taxon>
        <taxon>Ephydroidea</taxon>
        <taxon>Drosophilidae</taxon>
        <taxon>Drosophila</taxon>
        <taxon>Sophophora</taxon>
    </lineage>
</organism>
<keyword evidence="3" id="KW-0547">Nucleotide-binding</keyword>
<feature type="transmembrane region" description="Helical" evidence="8">
    <location>
        <begin position="1219"/>
        <end position="1241"/>
    </location>
</feature>
<evidence type="ECO:0000256" key="7">
    <source>
        <dbReference type="SAM" id="MobiDB-lite"/>
    </source>
</evidence>
<dbReference type="InterPro" id="IPR026082">
    <property type="entry name" value="ABCA"/>
</dbReference>
<dbReference type="CDD" id="cd03263">
    <property type="entry name" value="ABC_subfamily_A"/>
    <property type="match status" value="2"/>
</dbReference>
<keyword evidence="5 8" id="KW-1133">Transmembrane helix</keyword>
<evidence type="ECO:0000259" key="9">
    <source>
        <dbReference type="PROSITE" id="PS50893"/>
    </source>
</evidence>
<dbReference type="PANTHER" id="PTHR19229">
    <property type="entry name" value="ATP-BINDING CASSETTE TRANSPORTER SUBFAMILY A ABCA"/>
    <property type="match status" value="1"/>
</dbReference>
<feature type="transmembrane region" description="Helical" evidence="8">
    <location>
        <begin position="1092"/>
        <end position="1111"/>
    </location>
</feature>
<evidence type="ECO:0000256" key="4">
    <source>
        <dbReference type="ARBA" id="ARBA00022840"/>
    </source>
</evidence>
<dbReference type="PROSITE" id="PS50893">
    <property type="entry name" value="ABC_TRANSPORTER_2"/>
    <property type="match status" value="2"/>
</dbReference>
<feature type="transmembrane region" description="Helical" evidence="8">
    <location>
        <begin position="1060"/>
        <end position="1080"/>
    </location>
</feature>
<evidence type="ECO:0000256" key="6">
    <source>
        <dbReference type="ARBA" id="ARBA00023136"/>
    </source>
</evidence>
<feature type="transmembrane region" description="Helical" evidence="8">
    <location>
        <begin position="299"/>
        <end position="322"/>
    </location>
</feature>
<feature type="transmembrane region" description="Helical" evidence="8">
    <location>
        <begin position="1019"/>
        <end position="1039"/>
    </location>
</feature>
<feature type="region of interest" description="Disordered" evidence="7">
    <location>
        <begin position="801"/>
        <end position="829"/>
    </location>
</feature>
<feature type="transmembrane region" description="Helical" evidence="8">
    <location>
        <begin position="256"/>
        <end position="279"/>
    </location>
</feature>
<feature type="domain" description="ABC transporter" evidence="9">
    <location>
        <begin position="1288"/>
        <end position="1518"/>
    </location>
</feature>
<dbReference type="Pfam" id="PF23321">
    <property type="entry name" value="R1_ABCA1"/>
    <property type="match status" value="1"/>
</dbReference>
<reference evidence="11" key="1">
    <citation type="submission" date="2025-08" db="UniProtKB">
        <authorList>
            <consortium name="RefSeq"/>
        </authorList>
    </citation>
    <scope>IDENTIFICATION</scope>
</reference>
<dbReference type="SUPFAM" id="SSF52540">
    <property type="entry name" value="P-loop containing nucleoside triphosphate hydrolases"/>
    <property type="match status" value="2"/>
</dbReference>
<dbReference type="GO" id="GO:0005319">
    <property type="term" value="F:lipid transporter activity"/>
    <property type="evidence" value="ECO:0007669"/>
    <property type="project" value="TreeGrafter"/>
</dbReference>
<dbReference type="GO" id="GO:0005524">
    <property type="term" value="F:ATP binding"/>
    <property type="evidence" value="ECO:0007669"/>
    <property type="project" value="UniProtKB-KW"/>
</dbReference>
<dbReference type="Proteomes" id="UP001652628">
    <property type="component" value="Chromosome 3"/>
</dbReference>
<dbReference type="InterPro" id="IPR027417">
    <property type="entry name" value="P-loop_NTPase"/>
</dbReference>
<keyword evidence="10" id="KW-1185">Reference proteome</keyword>
<dbReference type="RefSeq" id="XP_036672080.3">
    <property type="nucleotide sequence ID" value="XM_036816185.3"/>
</dbReference>
<dbReference type="Pfam" id="PF00005">
    <property type="entry name" value="ABC_tran"/>
    <property type="match status" value="2"/>
</dbReference>
<evidence type="ECO:0000313" key="11">
    <source>
        <dbReference type="RefSeq" id="XP_036672080.3"/>
    </source>
</evidence>
<dbReference type="InterPro" id="IPR056264">
    <property type="entry name" value="R2_ABCA1-4-like"/>
</dbReference>
<dbReference type="GO" id="GO:0140359">
    <property type="term" value="F:ABC-type transporter activity"/>
    <property type="evidence" value="ECO:0007669"/>
    <property type="project" value="InterPro"/>
</dbReference>
<feature type="transmembrane region" description="Helical" evidence="8">
    <location>
        <begin position="852"/>
        <end position="870"/>
    </location>
</feature>
<feature type="transmembrane region" description="Helical" evidence="8">
    <location>
        <begin position="218"/>
        <end position="236"/>
    </location>
</feature>
<evidence type="ECO:0000313" key="10">
    <source>
        <dbReference type="Proteomes" id="UP001652628"/>
    </source>
</evidence>
<sequence length="1612" mass="181828">MAAPNCFVKFLLLVWKNFSMLPGRKCYMISLFIFFVLLPILCMCLRLIPDLRTQSAIPGPIPTVALLNNFPENIYYSPKTQLLRTFMGELKINKTTAFKSPEKLHEALVGFPYDNSSVIGIEFNGSWTEWPDKLSFALRAPIRSVLDVNDMFLMAGSPLYLTSFLSVQQALSQAHIMHKCKQLNKCQGNMTFPEFKDLPTPPIYGTEYSIALRAVAQLLIQIIIFFVVISLTKSIVEEKELQLKETLNLLGVGSSLQWLAWYVQSFIVLLFGSAFITLFWKIVLPKADSSFVPNTHWSVILFILLILSHCMICFSFLMSSLISTTRHISLITILSLFATEIPLWVLLSNSSKEAVSAFCSLFILSGLGLLKASLSSWEAYGVGLQWGNFFKHSWPGDTICMGYILLFMLLASLLSVLICLYVEKIRPGPYGVSRPWHFLCTCCCPAENLVPYKRLFYRMFGMYATSPDVERPDLKLIEADPEGKKAGVQIRGLSKTFGKREAVKPLSFDIFEDQITVLMGHNGAGKTTLISMLAGFISPTSGTALVNGYDIRRERSKARRCIGLCPQHNSLFKHLSPTNHIWFFSRLRGVKGADVKAEVEKYLEKLNLQHRRKTAARNLSGGTQRRLSVACSLCGGVKVLICDEPSTGLDPGARRELWKLILEAKEGCTILLTTHHLDEGEVLGDRIVIISDGRLRCIGSLQFLKKMVDATCLLTCETRKRCEVDKLSALIARHVGEIRPFSIKGRDVCYKLPLSKSKSFSALFRDLENQMKELGVRGFGMSSVSLEEIFMTFGAEDFDSRKTGGAEKKDDEDDDDDIEGEDEDQEENERNCGRHWMAMMVKKCLSLYDNKVYFLLLWSLPIIYYLTTLLKDRNPEDFGRLYVNEADYGGDQATILVSEHINKSYVGIRPSNHIASLIGKNIKLKVISEPIEDYMERASKTNEGLREITFMPMAVGIETKIIGWVGPRHYIHAAPMTVSLIYNLMAFEHLGPDITIEVTSVPFKKRLKTDLISVDTSSIPIYVLCYVIIAMILFASAIIQERVSHMKMQQEVSGLGMITYWLSHLLFDMVIFLILALALLLPLYKYAPWDKLLFVLFFTGLAGLIFTYFLTLAISATFLAISLILLAAYIAIFALIILGGLALKFNLLYIIIYIANLHPMIAGYSCLGKCFQYDHLCESFNAASSTPEPKDPKAAARHNMNCVNPFSLYLPRCVCEHPIIWPEIIVMLVGAIIFWILIMFLEYGSCLWYRCKGCCTRKSNNLSDDSKVAREAEKIKIMDAEQIESRALVVSEVSKKYCCGPLAVNNISFAVKPYYCVGLLGPNGAGKTSTFKMIVGEHSIDRGNIYISGYSMKMKRNKAMKELGYCPQFDSSFEFLTGRQLLKFYLLLRGTETKKLKERSEQLAYQFGFSKHLDKKIKYYSGGTKRKINAAVACRAKSLICLDEPSAGVDPASRRHVWTIINETANKGKAVLLTSHNMDEINALCTKSVILVDGSIYAMGSTQHVKNKIAKGMLLKLIVNEETEAMAQALAKIEDDIRRAYPNARTKEKYEFSGRLTFQIPEEDSSWSQIFNYVETNRNAWQLADYSITQPTLEDVFEEIAEERKERKIGFR</sequence>
<evidence type="ECO:0000256" key="2">
    <source>
        <dbReference type="ARBA" id="ARBA00022692"/>
    </source>
</evidence>
<dbReference type="GO" id="GO:0016020">
    <property type="term" value="C:membrane"/>
    <property type="evidence" value="ECO:0007669"/>
    <property type="project" value="UniProtKB-SubCell"/>
</dbReference>
<dbReference type="PANTHER" id="PTHR19229:SF250">
    <property type="entry name" value="ABC TRANSPORTER DOMAIN-CONTAINING PROTEIN-RELATED"/>
    <property type="match status" value="1"/>
</dbReference>
<keyword evidence="2 8" id="KW-0812">Transmembrane</keyword>
<dbReference type="GO" id="GO:0016887">
    <property type="term" value="F:ATP hydrolysis activity"/>
    <property type="evidence" value="ECO:0007669"/>
    <property type="project" value="InterPro"/>
</dbReference>
<evidence type="ECO:0000256" key="5">
    <source>
        <dbReference type="ARBA" id="ARBA00022989"/>
    </source>
</evidence>
<dbReference type="Gene3D" id="3.40.50.300">
    <property type="entry name" value="P-loop containing nucleotide triphosphate hydrolases"/>
    <property type="match status" value="2"/>
</dbReference>
<proteinExistence type="predicted"/>
<dbReference type="InterPro" id="IPR013525">
    <property type="entry name" value="ABC2_TM"/>
</dbReference>
<protein>
    <submittedName>
        <fullName evidence="11">Phospholipid-transporting ATPase ABCA3</fullName>
    </submittedName>
</protein>
<feature type="compositionally biased region" description="Acidic residues" evidence="7">
    <location>
        <begin position="810"/>
        <end position="827"/>
    </location>
</feature>
<feature type="transmembrane region" description="Helical" evidence="8">
    <location>
        <begin position="1118"/>
        <end position="1141"/>
    </location>
</feature>
<feature type="transmembrane region" description="Helical" evidence="8">
    <location>
        <begin position="328"/>
        <end position="347"/>
    </location>
</feature>
<comment type="subcellular location">
    <subcellularLocation>
        <location evidence="1">Membrane</location>
        <topology evidence="1">Multi-pass membrane protein</topology>
    </subcellularLocation>
</comment>
<feature type="domain" description="ABC transporter" evidence="9">
    <location>
        <begin position="488"/>
        <end position="717"/>
    </location>
</feature>
<dbReference type="InterPro" id="IPR003439">
    <property type="entry name" value="ABC_transporter-like_ATP-bd"/>
</dbReference>
<feature type="transmembrane region" description="Helical" evidence="8">
    <location>
        <begin position="354"/>
        <end position="374"/>
    </location>
</feature>
<gene>
    <name evidence="11" type="primary">LOC108012701</name>
</gene>
<evidence type="ECO:0000256" key="1">
    <source>
        <dbReference type="ARBA" id="ARBA00004141"/>
    </source>
</evidence>
<name>A0AB40A5M2_DROSZ</name>
<feature type="transmembrane region" description="Helical" evidence="8">
    <location>
        <begin position="401"/>
        <end position="422"/>
    </location>
</feature>
<accession>A0AB40A5M2</accession>
<keyword evidence="4" id="KW-0067">ATP-binding</keyword>
<dbReference type="SMART" id="SM00382">
    <property type="entry name" value="AAA"/>
    <property type="match status" value="2"/>
</dbReference>
<keyword evidence="6 8" id="KW-0472">Membrane</keyword>